<gene>
    <name evidence="1" type="ORF">CWN50_06565</name>
</gene>
<dbReference type="InterPro" id="IPR023214">
    <property type="entry name" value="HAD_sf"/>
</dbReference>
<reference evidence="1 2" key="2">
    <citation type="submission" date="2018-01" db="EMBL/GenBank/DDBJ databases">
        <title>Genomic study of Klebsiella pneumoniae.</title>
        <authorList>
            <person name="Yang Y."/>
            <person name="Bicalho R."/>
        </authorList>
    </citation>
    <scope>NUCLEOTIDE SEQUENCE [LARGE SCALE GENOMIC DNA]</scope>
    <source>
        <strain evidence="1 2">A11</strain>
    </source>
</reference>
<dbReference type="InterPro" id="IPR050582">
    <property type="entry name" value="HAD-like_SerB"/>
</dbReference>
<protein>
    <submittedName>
        <fullName evidence="1">Haloacid dehalogenase</fullName>
    </submittedName>
</protein>
<reference evidence="1 2" key="1">
    <citation type="submission" date="2017-11" db="EMBL/GenBank/DDBJ databases">
        <authorList>
            <person name="Han C.G."/>
        </authorList>
    </citation>
    <scope>NUCLEOTIDE SEQUENCE [LARGE SCALE GENOMIC DNA]</scope>
    <source>
        <strain evidence="1 2">A11</strain>
    </source>
</reference>
<evidence type="ECO:0000313" key="2">
    <source>
        <dbReference type="Proteomes" id="UP000234505"/>
    </source>
</evidence>
<evidence type="ECO:0000313" key="1">
    <source>
        <dbReference type="EMBL" id="PLL42836.1"/>
    </source>
</evidence>
<dbReference type="CDD" id="cd01427">
    <property type="entry name" value="HAD_like"/>
    <property type="match status" value="1"/>
</dbReference>
<dbReference type="RefSeq" id="WP_128350034.1">
    <property type="nucleotide sequence ID" value="NZ_CADDTQ010000034.1"/>
</dbReference>
<organism evidence="1 2">
    <name type="scientific">Klebsiella michiganensis</name>
    <dbReference type="NCBI Taxonomy" id="1134687"/>
    <lineage>
        <taxon>Bacteria</taxon>
        <taxon>Pseudomonadati</taxon>
        <taxon>Pseudomonadota</taxon>
        <taxon>Gammaproteobacteria</taxon>
        <taxon>Enterobacterales</taxon>
        <taxon>Enterobacteriaceae</taxon>
        <taxon>Klebsiella/Raoultella group</taxon>
        <taxon>Klebsiella</taxon>
    </lineage>
</organism>
<dbReference type="AlphaFoldDB" id="A0A2J4RHN7"/>
<sequence>MKRTLIGMLLVSLCGGAAASPLSAWNDTPAKQAIETWVHDATDANNHAFIPPEKRYVVFDNDGTLWPEAPITFQIQFVLDEVKRLAPEHPEWQNDPLVSAVLKNDLKTVAAAGEKGLLKLLAFTHSDITTDEFNKRVASWIDTHKDARFGCQYNQMGYQPMRQLLDYLRENGFKTWIISGGGIDFMRVLSEKMYGIPPEQVVGSFALGEFSLTKDGSQIRKTMQGAFNDDAANKPVAIHLFMGQRPVAAFGNSDGDLAMMQYTASNPDYKTFGLLVHHTDAAREYAYDSHPPASGKLVEGLKVAKEKGWVVVDMQKDWKTVFDPAQCPAKTAQ</sequence>
<dbReference type="SUPFAM" id="SSF56784">
    <property type="entry name" value="HAD-like"/>
    <property type="match status" value="1"/>
</dbReference>
<proteinExistence type="predicted"/>
<comment type="caution">
    <text evidence="1">The sequence shown here is derived from an EMBL/GenBank/DDBJ whole genome shotgun (WGS) entry which is preliminary data.</text>
</comment>
<dbReference type="Gene3D" id="3.40.50.1000">
    <property type="entry name" value="HAD superfamily/HAD-like"/>
    <property type="match status" value="1"/>
</dbReference>
<dbReference type="EMBL" id="PIDS01000136">
    <property type="protein sequence ID" value="PLL42836.1"/>
    <property type="molecule type" value="Genomic_DNA"/>
</dbReference>
<dbReference type="InterPro" id="IPR036412">
    <property type="entry name" value="HAD-like_sf"/>
</dbReference>
<accession>A0A2J4RHN7</accession>
<dbReference type="Pfam" id="PF12710">
    <property type="entry name" value="HAD"/>
    <property type="match status" value="1"/>
</dbReference>
<dbReference type="Proteomes" id="UP000234505">
    <property type="component" value="Unassembled WGS sequence"/>
</dbReference>
<name>A0A2J4RHN7_9ENTR</name>
<dbReference type="PANTHER" id="PTHR43344">
    <property type="entry name" value="PHOSPHOSERINE PHOSPHATASE"/>
    <property type="match status" value="1"/>
</dbReference>